<dbReference type="PANTHER" id="PTHR45953">
    <property type="entry name" value="IDURONATE 2-SULFATASE"/>
    <property type="match status" value="1"/>
</dbReference>
<keyword evidence="7" id="KW-1185">Reference proteome</keyword>
<organism evidence="6 7">
    <name type="scientific">Geodia barretti</name>
    <name type="common">Barrett's horny sponge</name>
    <dbReference type="NCBI Taxonomy" id="519541"/>
    <lineage>
        <taxon>Eukaryota</taxon>
        <taxon>Metazoa</taxon>
        <taxon>Porifera</taxon>
        <taxon>Demospongiae</taxon>
        <taxon>Heteroscleromorpha</taxon>
        <taxon>Tetractinellida</taxon>
        <taxon>Astrophorina</taxon>
        <taxon>Geodiidae</taxon>
        <taxon>Geodia</taxon>
    </lineage>
</organism>
<dbReference type="SUPFAM" id="SSF53649">
    <property type="entry name" value="Alkaline phosphatase-like"/>
    <property type="match status" value="1"/>
</dbReference>
<dbReference type="AlphaFoldDB" id="A0AA35T9I9"/>
<comment type="similarity">
    <text evidence="2">Belongs to the sulfatase family.</text>
</comment>
<protein>
    <submittedName>
        <fullName evidence="6">Delta 4,5-hexuronate-2-O-sulfatase</fullName>
    </submittedName>
</protein>
<comment type="cofactor">
    <cofactor evidence="1">
        <name>Ca(2+)</name>
        <dbReference type="ChEBI" id="CHEBI:29108"/>
    </cofactor>
</comment>
<accession>A0AA35T9I9</accession>
<name>A0AA35T9I9_GEOBA</name>
<comment type="caution">
    <text evidence="6">The sequence shown here is derived from an EMBL/GenBank/DDBJ whole genome shotgun (WGS) entry which is preliminary data.</text>
</comment>
<keyword evidence="4" id="KW-0378">Hydrolase</keyword>
<gene>
    <name evidence="6" type="ORF">GBAR_LOCUS23733</name>
</gene>
<dbReference type="GO" id="GO:0046872">
    <property type="term" value="F:metal ion binding"/>
    <property type="evidence" value="ECO:0007669"/>
    <property type="project" value="UniProtKB-KW"/>
</dbReference>
<evidence type="ECO:0000256" key="2">
    <source>
        <dbReference type="ARBA" id="ARBA00008779"/>
    </source>
</evidence>
<dbReference type="EMBL" id="CASHTH010003283">
    <property type="protein sequence ID" value="CAI8042801.1"/>
    <property type="molecule type" value="Genomic_DNA"/>
</dbReference>
<dbReference type="Gene3D" id="3.40.720.10">
    <property type="entry name" value="Alkaline Phosphatase, subunit A"/>
    <property type="match status" value="1"/>
</dbReference>
<evidence type="ECO:0000313" key="6">
    <source>
        <dbReference type="EMBL" id="CAI8042801.1"/>
    </source>
</evidence>
<dbReference type="Pfam" id="PF00884">
    <property type="entry name" value="Sulfatase"/>
    <property type="match status" value="1"/>
</dbReference>
<dbReference type="GO" id="GO:0008484">
    <property type="term" value="F:sulfuric ester hydrolase activity"/>
    <property type="evidence" value="ECO:0007669"/>
    <property type="project" value="TreeGrafter"/>
</dbReference>
<reference evidence="6" key="1">
    <citation type="submission" date="2023-03" db="EMBL/GenBank/DDBJ databases">
        <authorList>
            <person name="Steffen K."/>
            <person name="Cardenas P."/>
        </authorList>
    </citation>
    <scope>NUCLEOTIDE SEQUENCE</scope>
</reference>
<evidence type="ECO:0000256" key="1">
    <source>
        <dbReference type="ARBA" id="ARBA00001913"/>
    </source>
</evidence>
<dbReference type="Proteomes" id="UP001174909">
    <property type="component" value="Unassembled WGS sequence"/>
</dbReference>
<dbReference type="GO" id="GO:0005737">
    <property type="term" value="C:cytoplasm"/>
    <property type="evidence" value="ECO:0007669"/>
    <property type="project" value="TreeGrafter"/>
</dbReference>
<dbReference type="InterPro" id="IPR017850">
    <property type="entry name" value="Alkaline_phosphatase_core_sf"/>
</dbReference>
<feature type="domain" description="Sulfatase N-terminal" evidence="5">
    <location>
        <begin position="5"/>
        <end position="337"/>
    </location>
</feature>
<evidence type="ECO:0000256" key="4">
    <source>
        <dbReference type="ARBA" id="ARBA00022801"/>
    </source>
</evidence>
<sequence>MNERPNILFINTDQHSWDAISAYGNPFLRTPNIDELHRNGTSFRRSFCTDPVCAAARSSWATGLYTSETGVPFNGGYLHPEIPDLGQLLNTGGYKAFHCGKWHVPGRNVRESFQTLYYGRRDIGAGGAAYYDSASTHAVADFLTNYDGDDPFYLQIGYVDPHDVCEYLHNHEEKRIPNPLEQGIVSEDDLPPLPENFDYDERETVLHRVCRRVDDALIHAAILKGIRGWDERHWRYLRWNYYRFIEKVDAEIGRVLALLRETSLHHNTLIIFSADHGEACGSHQMFQKFTLYEESVRVPFIVACLGEEVPIEKDRFDETHFVSGVDLFPTVCDYAGIEVPDGVQGLSVRPLAEGRDAPWRDYAYIESNYWGRAVVTDRYKYVTEYKPTSNSKFGVEDFQPPGPDADQLGFAQLFDRHDDPGETENLAQDTDYGEVIETCREKLFTQEARLHRQQIVHPSPKQVISNWGERLRTYWEKDE</sequence>
<dbReference type="PANTHER" id="PTHR45953:SF1">
    <property type="entry name" value="IDURONATE 2-SULFATASE"/>
    <property type="match status" value="1"/>
</dbReference>
<dbReference type="InterPro" id="IPR000917">
    <property type="entry name" value="Sulfatase_N"/>
</dbReference>
<evidence type="ECO:0000313" key="7">
    <source>
        <dbReference type="Proteomes" id="UP001174909"/>
    </source>
</evidence>
<proteinExistence type="inferred from homology"/>
<evidence type="ECO:0000259" key="5">
    <source>
        <dbReference type="Pfam" id="PF00884"/>
    </source>
</evidence>
<keyword evidence="3" id="KW-0479">Metal-binding</keyword>
<evidence type="ECO:0000256" key="3">
    <source>
        <dbReference type="ARBA" id="ARBA00022723"/>
    </source>
</evidence>